<dbReference type="PANTHER" id="PTHR30146">
    <property type="entry name" value="LACI-RELATED TRANSCRIPTIONAL REPRESSOR"/>
    <property type="match status" value="1"/>
</dbReference>
<reference evidence="5 6" key="1">
    <citation type="submission" date="2023-02" db="EMBL/GenBank/DDBJ databases">
        <title>Microbacterium betulae sp. nov., isolated from birch wood.</title>
        <authorList>
            <person name="Pasciak M."/>
            <person name="Pawlik K.J."/>
            <person name="Martynowski D."/>
            <person name="Laczmanski L."/>
            <person name="Ciekot J."/>
            <person name="Szponar B."/>
            <person name="Wojcik-Fatla A."/>
            <person name="Mackiewicz B."/>
            <person name="Farian E."/>
            <person name="Cholewa G."/>
            <person name="Cholewa A."/>
            <person name="Dutkiewicz J."/>
        </authorList>
    </citation>
    <scope>NUCLEOTIDE SEQUENCE [LARGE SCALE GENOMIC DNA]</scope>
    <source>
        <strain evidence="5 6">AB</strain>
    </source>
</reference>
<name>A0AA97FJ08_9MICO</name>
<keyword evidence="3" id="KW-0804">Transcription</keyword>
<proteinExistence type="predicted"/>
<feature type="domain" description="HTH lacI-type" evidence="4">
    <location>
        <begin position="12"/>
        <end position="68"/>
    </location>
</feature>
<dbReference type="CDD" id="cd01392">
    <property type="entry name" value="HTH_LacI"/>
    <property type="match status" value="1"/>
</dbReference>
<dbReference type="Gene3D" id="1.10.260.40">
    <property type="entry name" value="lambda repressor-like DNA-binding domains"/>
    <property type="match status" value="1"/>
</dbReference>
<evidence type="ECO:0000313" key="6">
    <source>
        <dbReference type="Proteomes" id="UP001305498"/>
    </source>
</evidence>
<evidence type="ECO:0000256" key="2">
    <source>
        <dbReference type="ARBA" id="ARBA00023125"/>
    </source>
</evidence>
<dbReference type="InterPro" id="IPR000843">
    <property type="entry name" value="HTH_LacI"/>
</dbReference>
<dbReference type="PROSITE" id="PS50932">
    <property type="entry name" value="HTH_LACI_2"/>
    <property type="match status" value="1"/>
</dbReference>
<keyword evidence="6" id="KW-1185">Reference proteome</keyword>
<dbReference type="Pfam" id="PF00356">
    <property type="entry name" value="LacI"/>
    <property type="match status" value="1"/>
</dbReference>
<dbReference type="PROSITE" id="PS00356">
    <property type="entry name" value="HTH_LACI_1"/>
    <property type="match status" value="1"/>
</dbReference>
<dbReference type="GO" id="GO:0000976">
    <property type="term" value="F:transcription cis-regulatory region binding"/>
    <property type="evidence" value="ECO:0007669"/>
    <property type="project" value="TreeGrafter"/>
</dbReference>
<sequence>MGERSEKPSRRVTVSDVARLSGVSRATVSYVLNDAPNQTIPPATRQRVREAAAELGYTRSAAAVALRRGHSNIVLIVKDAALSGYITEPFIAAISERLRDAGHTPLTTDYTSDEALVALAGELGLFGVLSLAAVGAEVGPALEKSGVRRQYHSFGSRGEQTVDDERRPWEEEIGRAQVAHLSESGPMRMVYALPHPGSPRTTIARARARGAMGEYRRRTGEEMAAVVVGRERAEAREQIALLRSDAGEPRRLGVCCFDDVVAASVLAAALDSGIGVPDALSVIGVDDTPFAALMSPALSTVRVDSVLSGRRVAERFLGVDLDGGDAPAIEIVARATTAQVAAPPARRS</sequence>
<dbReference type="GO" id="GO:0003700">
    <property type="term" value="F:DNA-binding transcription factor activity"/>
    <property type="evidence" value="ECO:0007669"/>
    <property type="project" value="TreeGrafter"/>
</dbReference>
<keyword evidence="1" id="KW-0805">Transcription regulation</keyword>
<dbReference type="SUPFAM" id="SSF47413">
    <property type="entry name" value="lambda repressor-like DNA-binding domains"/>
    <property type="match status" value="1"/>
</dbReference>
<dbReference type="InterPro" id="IPR046335">
    <property type="entry name" value="LacI/GalR-like_sensor"/>
</dbReference>
<dbReference type="PANTHER" id="PTHR30146:SF153">
    <property type="entry name" value="LACTOSE OPERON REPRESSOR"/>
    <property type="match status" value="1"/>
</dbReference>
<evidence type="ECO:0000256" key="3">
    <source>
        <dbReference type="ARBA" id="ARBA00023163"/>
    </source>
</evidence>
<dbReference type="PRINTS" id="PR00036">
    <property type="entry name" value="HTHLACI"/>
</dbReference>
<protein>
    <submittedName>
        <fullName evidence="5">LacI family DNA-binding transcriptional regulator</fullName>
    </submittedName>
</protein>
<dbReference type="AlphaFoldDB" id="A0AA97FJ08"/>
<organism evidence="5 6">
    <name type="scientific">Microbacterium betulae</name>
    <dbReference type="NCBI Taxonomy" id="2981139"/>
    <lineage>
        <taxon>Bacteria</taxon>
        <taxon>Bacillati</taxon>
        <taxon>Actinomycetota</taxon>
        <taxon>Actinomycetes</taxon>
        <taxon>Micrococcales</taxon>
        <taxon>Microbacteriaceae</taxon>
        <taxon>Microbacterium</taxon>
    </lineage>
</organism>
<gene>
    <name evidence="5" type="ORF">N8K70_00425</name>
</gene>
<evidence type="ECO:0000313" key="5">
    <source>
        <dbReference type="EMBL" id="WOF23165.1"/>
    </source>
</evidence>
<evidence type="ECO:0000256" key="1">
    <source>
        <dbReference type="ARBA" id="ARBA00023015"/>
    </source>
</evidence>
<dbReference type="InterPro" id="IPR028082">
    <property type="entry name" value="Peripla_BP_I"/>
</dbReference>
<dbReference type="Gene3D" id="3.40.50.2300">
    <property type="match status" value="2"/>
</dbReference>
<dbReference type="Proteomes" id="UP001305498">
    <property type="component" value="Chromosome"/>
</dbReference>
<dbReference type="RefSeq" id="WP_317139636.1">
    <property type="nucleotide sequence ID" value="NZ_CP118157.1"/>
</dbReference>
<dbReference type="InterPro" id="IPR010982">
    <property type="entry name" value="Lambda_DNA-bd_dom_sf"/>
</dbReference>
<dbReference type="EMBL" id="CP118157">
    <property type="protein sequence ID" value="WOF23165.1"/>
    <property type="molecule type" value="Genomic_DNA"/>
</dbReference>
<keyword evidence="2 5" id="KW-0238">DNA-binding</keyword>
<accession>A0AA97FJ08</accession>
<dbReference type="SMART" id="SM00354">
    <property type="entry name" value="HTH_LACI"/>
    <property type="match status" value="1"/>
</dbReference>
<dbReference type="SUPFAM" id="SSF53822">
    <property type="entry name" value="Periplasmic binding protein-like I"/>
    <property type="match status" value="1"/>
</dbReference>
<dbReference type="Pfam" id="PF13377">
    <property type="entry name" value="Peripla_BP_3"/>
    <property type="match status" value="1"/>
</dbReference>
<dbReference type="KEGG" id="mbet:N8K70_00425"/>
<evidence type="ECO:0000259" key="4">
    <source>
        <dbReference type="PROSITE" id="PS50932"/>
    </source>
</evidence>